<dbReference type="EMBL" id="JACXYZ010000001">
    <property type="protein sequence ID" value="MBD3924783.1"/>
    <property type="molecule type" value="Genomic_DNA"/>
</dbReference>
<evidence type="ECO:0000313" key="2">
    <source>
        <dbReference type="EMBL" id="MBD3924783.1"/>
    </source>
</evidence>
<name>A0ABR8N9G5_9ACTN</name>
<keyword evidence="1" id="KW-1133">Transmembrane helix</keyword>
<keyword evidence="1" id="KW-0812">Transmembrane</keyword>
<evidence type="ECO:0008006" key="4">
    <source>
        <dbReference type="Google" id="ProtNLM"/>
    </source>
</evidence>
<sequence>MSDDLTRTGTTAETTSPVLVALAWALVGVPLAYGLWQTLVKASALFTG</sequence>
<keyword evidence="1" id="KW-0472">Membrane</keyword>
<evidence type="ECO:0000256" key="1">
    <source>
        <dbReference type="SAM" id="Phobius"/>
    </source>
</evidence>
<proteinExistence type="predicted"/>
<protein>
    <recommendedName>
        <fullName evidence="4">Oxalate:formate antiporter</fullName>
    </recommendedName>
</protein>
<evidence type="ECO:0000313" key="3">
    <source>
        <dbReference type="Proteomes" id="UP000618818"/>
    </source>
</evidence>
<keyword evidence="3" id="KW-1185">Reference proteome</keyword>
<reference evidence="2 3" key="1">
    <citation type="submission" date="2020-09" db="EMBL/GenBank/DDBJ databases">
        <title>novel species in genus Nocardioides.</title>
        <authorList>
            <person name="Zhang G."/>
        </authorList>
    </citation>
    <scope>NUCLEOTIDE SEQUENCE [LARGE SCALE GENOMIC DNA]</scope>
    <source>
        <strain evidence="2 3">KCTC 39551</strain>
    </source>
</reference>
<comment type="caution">
    <text evidence="2">The sequence shown here is derived from an EMBL/GenBank/DDBJ whole genome shotgun (WGS) entry which is preliminary data.</text>
</comment>
<accession>A0ABR8N9G5</accession>
<dbReference type="Proteomes" id="UP000618818">
    <property type="component" value="Unassembled WGS sequence"/>
</dbReference>
<feature type="transmembrane region" description="Helical" evidence="1">
    <location>
        <begin position="18"/>
        <end position="36"/>
    </location>
</feature>
<dbReference type="RefSeq" id="WP_191194516.1">
    <property type="nucleotide sequence ID" value="NZ_JACXYZ010000001.1"/>
</dbReference>
<gene>
    <name evidence="2" type="ORF">IEZ26_09155</name>
</gene>
<organism evidence="2 3">
    <name type="scientific">Nocardioides cavernae</name>
    <dbReference type="NCBI Taxonomy" id="1921566"/>
    <lineage>
        <taxon>Bacteria</taxon>
        <taxon>Bacillati</taxon>
        <taxon>Actinomycetota</taxon>
        <taxon>Actinomycetes</taxon>
        <taxon>Propionibacteriales</taxon>
        <taxon>Nocardioidaceae</taxon>
        <taxon>Nocardioides</taxon>
    </lineage>
</organism>